<protein>
    <recommendedName>
        <fullName evidence="2">DUF7025 domain-containing protein</fullName>
    </recommendedName>
</protein>
<dbReference type="RefSeq" id="XP_064705428.1">
    <property type="nucleotide sequence ID" value="XM_064847075.1"/>
</dbReference>
<dbReference type="PANTHER" id="PTHR46411">
    <property type="entry name" value="FAMILY ATPASE, PUTATIVE-RELATED"/>
    <property type="match status" value="1"/>
</dbReference>
<sequence>MNFIPSTLHPRLCPNYQAAESPRDRTPSSTFAEASDPFGILWSDQKEGEETEAEEEESCQKSETSELDEQEEDTDIARGGVAGLFGGEIEDEGYTQSHYYPHREWQRAIPEEFRRFRKTRKTQASAESLVLHKLLVLARQQNDLQNIALTVSDDHTEDGLHAVRLLSAALGKNSGGNLGSILLDLNERIETGFPEEPESPAKSDPGTLDLPDYIRTSVEPPSNMFGVGRRSQTSVRSTHEEYNFQAGIGDLSTSVVQSATGLETANSLSQNQQALQHGEGMSLEQLQEHIIHLQAKARRLEGVPKSEEPQKVQILFRIQQGDKMSIPYLDHPRDRFGDGGTLYSTSPIKNIELYLERHKEITLVVYRDFGQIHNKALEDQEITENGVLPTQIKHYREVLWPVSDEMSNAIRMILGSRPEYDAILKSFDSMSEISSPFLFFFHSFKDLETIKKQANDTIRRQLEILATYIWDVYGALYNAAESMISQGQFSAEYLCYFYKPNDVLVYRERENIKGYICDSWLGQPRDKKAQKQDRMWQKGKRPVKANINESEDATTKTYIWEIAVWSWSYDGHFYREKTTLALEVSGLKQNVQEINRLSIYPLQFAEP</sequence>
<feature type="compositionally biased region" description="Acidic residues" evidence="1">
    <location>
        <begin position="47"/>
        <end position="57"/>
    </location>
</feature>
<feature type="region of interest" description="Disordered" evidence="1">
    <location>
        <begin position="14"/>
        <end position="76"/>
    </location>
</feature>
<gene>
    <name evidence="3" type="ORF">LTR84_003487</name>
</gene>
<proteinExistence type="predicted"/>
<keyword evidence="4" id="KW-1185">Reference proteome</keyword>
<dbReference type="AlphaFoldDB" id="A0AAV9N7F0"/>
<reference evidence="3 4" key="1">
    <citation type="submission" date="2023-08" db="EMBL/GenBank/DDBJ databases">
        <title>Black Yeasts Isolated from many extreme environments.</title>
        <authorList>
            <person name="Coleine C."/>
            <person name="Stajich J.E."/>
            <person name="Selbmann L."/>
        </authorList>
    </citation>
    <scope>NUCLEOTIDE SEQUENCE [LARGE SCALE GENOMIC DNA]</scope>
    <source>
        <strain evidence="3 4">CCFEE 5792</strain>
    </source>
</reference>
<feature type="compositionally biased region" description="Acidic residues" evidence="1">
    <location>
        <begin position="65"/>
        <end position="74"/>
    </location>
</feature>
<accession>A0AAV9N7F0</accession>
<dbReference type="EMBL" id="JAVRRD010000016">
    <property type="protein sequence ID" value="KAK5050928.1"/>
    <property type="molecule type" value="Genomic_DNA"/>
</dbReference>
<evidence type="ECO:0000313" key="4">
    <source>
        <dbReference type="Proteomes" id="UP001358417"/>
    </source>
</evidence>
<feature type="domain" description="DUF7025" evidence="2">
    <location>
        <begin position="480"/>
        <end position="605"/>
    </location>
</feature>
<dbReference type="GeneID" id="89971674"/>
<name>A0AAV9N7F0_9EURO</name>
<feature type="region of interest" description="Disordered" evidence="1">
    <location>
        <begin position="192"/>
        <end position="238"/>
    </location>
</feature>
<evidence type="ECO:0000256" key="1">
    <source>
        <dbReference type="SAM" id="MobiDB-lite"/>
    </source>
</evidence>
<dbReference type="InterPro" id="IPR054289">
    <property type="entry name" value="DUF7025"/>
</dbReference>
<evidence type="ECO:0000259" key="2">
    <source>
        <dbReference type="Pfam" id="PF22942"/>
    </source>
</evidence>
<dbReference type="Pfam" id="PF22942">
    <property type="entry name" value="DUF7025"/>
    <property type="match status" value="1"/>
</dbReference>
<comment type="caution">
    <text evidence="3">The sequence shown here is derived from an EMBL/GenBank/DDBJ whole genome shotgun (WGS) entry which is preliminary data.</text>
</comment>
<evidence type="ECO:0000313" key="3">
    <source>
        <dbReference type="EMBL" id="KAK5050928.1"/>
    </source>
</evidence>
<dbReference type="Proteomes" id="UP001358417">
    <property type="component" value="Unassembled WGS sequence"/>
</dbReference>
<organism evidence="3 4">
    <name type="scientific">Exophiala bonariae</name>
    <dbReference type="NCBI Taxonomy" id="1690606"/>
    <lineage>
        <taxon>Eukaryota</taxon>
        <taxon>Fungi</taxon>
        <taxon>Dikarya</taxon>
        <taxon>Ascomycota</taxon>
        <taxon>Pezizomycotina</taxon>
        <taxon>Eurotiomycetes</taxon>
        <taxon>Chaetothyriomycetidae</taxon>
        <taxon>Chaetothyriales</taxon>
        <taxon>Herpotrichiellaceae</taxon>
        <taxon>Exophiala</taxon>
    </lineage>
</organism>
<dbReference type="PANTHER" id="PTHR46411:SF2">
    <property type="entry name" value="AAA+ ATPASE DOMAIN-CONTAINING PROTEIN"/>
    <property type="match status" value="1"/>
</dbReference>